<dbReference type="GO" id="GO:0005829">
    <property type="term" value="C:cytosol"/>
    <property type="evidence" value="ECO:0007669"/>
    <property type="project" value="UniProtKB-ARBA"/>
</dbReference>
<dbReference type="InterPro" id="IPR002913">
    <property type="entry name" value="START_lipid-bd_dom"/>
</dbReference>
<gene>
    <name evidence="13" type="ORF">DICVIV_03699</name>
</gene>
<comment type="subunit">
    <text evidence="8">Interacts with ACOT13/THEM2.</text>
</comment>
<evidence type="ECO:0000256" key="6">
    <source>
        <dbReference type="ARBA" id="ARBA00023055"/>
    </source>
</evidence>
<protein>
    <recommendedName>
        <fullName evidence="9">Phosphatidylcholine transfer protein</fullName>
    </recommendedName>
    <alternativeName>
        <fullName evidence="11">START domain-containing protein 2</fullName>
    </alternativeName>
    <alternativeName>
        <fullName evidence="10">StAR-related lipid transfer protein 2</fullName>
    </alternativeName>
</protein>
<keyword evidence="5" id="KW-0007">Acetylation</keyword>
<dbReference type="FunFam" id="3.30.530.20:FF:000017">
    <property type="entry name" value="Phosphatidylcholine transfer protein, putative"/>
    <property type="match status" value="1"/>
</dbReference>
<feature type="domain" description="START" evidence="12">
    <location>
        <begin position="64"/>
        <end position="246"/>
    </location>
</feature>
<dbReference type="AlphaFoldDB" id="A0A0D8Y6B8"/>
<dbReference type="Proteomes" id="UP000053766">
    <property type="component" value="Unassembled WGS sequence"/>
</dbReference>
<proteinExistence type="predicted"/>
<name>A0A0D8Y6B8_DICVI</name>
<comment type="subcellular location">
    <subcellularLocation>
        <location evidence="1">Cytoplasm</location>
    </subcellularLocation>
</comment>
<dbReference type="OrthoDB" id="1295045at2759"/>
<reference evidence="13 14" key="1">
    <citation type="submission" date="2013-11" db="EMBL/GenBank/DDBJ databases">
        <title>Draft genome of the bovine lungworm Dictyocaulus viviparus.</title>
        <authorList>
            <person name="Mitreva M."/>
        </authorList>
    </citation>
    <scope>NUCLEOTIDE SEQUENCE [LARGE SCALE GENOMIC DNA]</scope>
    <source>
        <strain evidence="13 14">HannoverDv2000</strain>
    </source>
</reference>
<keyword evidence="6" id="KW-0445">Lipid transport</keyword>
<dbReference type="InterPro" id="IPR051213">
    <property type="entry name" value="START_lipid_transfer"/>
</dbReference>
<keyword evidence="3" id="KW-0963">Cytoplasm</keyword>
<dbReference type="STRING" id="29172.A0A0D8Y6B8"/>
<evidence type="ECO:0000256" key="2">
    <source>
        <dbReference type="ARBA" id="ARBA00022448"/>
    </source>
</evidence>
<evidence type="ECO:0000256" key="9">
    <source>
        <dbReference type="ARBA" id="ARBA00069061"/>
    </source>
</evidence>
<dbReference type="PANTHER" id="PTHR19308:SF8">
    <property type="entry name" value="STAR-RELATED LIPID TRANSFER PROTEIN 7, MITOCHONDRIAL"/>
    <property type="match status" value="1"/>
</dbReference>
<evidence type="ECO:0000256" key="10">
    <source>
        <dbReference type="ARBA" id="ARBA00077188"/>
    </source>
</evidence>
<dbReference type="SUPFAM" id="SSF55961">
    <property type="entry name" value="Bet v1-like"/>
    <property type="match status" value="1"/>
</dbReference>
<dbReference type="SMART" id="SM00234">
    <property type="entry name" value="START"/>
    <property type="match status" value="1"/>
</dbReference>
<evidence type="ECO:0000256" key="11">
    <source>
        <dbReference type="ARBA" id="ARBA00079049"/>
    </source>
</evidence>
<evidence type="ECO:0000256" key="1">
    <source>
        <dbReference type="ARBA" id="ARBA00004496"/>
    </source>
</evidence>
<evidence type="ECO:0000256" key="5">
    <source>
        <dbReference type="ARBA" id="ARBA00022990"/>
    </source>
</evidence>
<evidence type="ECO:0000256" key="7">
    <source>
        <dbReference type="ARBA" id="ARBA00023121"/>
    </source>
</evidence>
<sequence length="342" mass="40531">MQIIKKSSLRRQIFQHGSRSRHYHYQSGDKWWLNKRVLLAFTSTAGFSFAEHGVKTERLDKALLDEEFDEEGSNESDWEILVEEENLKVYRRLTDDESGIYEYKCIGTYYDISASLFLDVQNDLSYRREWDSNVMDLELLKEEDEHELIRWVQKYPYPLYPREYIYTRKTWISDDFRMLVVDSEIVPTHLFPGDSKNIRVRTYKSRMAVRSHNEFEDHGLDYVLTYFDNPEANIARPLYNWLVNRGGPYFLKQVHEVAREAEETGRCLKWTSNKFERMRLSKERQSSMTCTSTTVNLLDGTERDSEKVDESELEDPLPMTTKARKFTFSSLDSVPLEIHVTA</sequence>
<keyword evidence="2" id="KW-0813">Transport</keyword>
<dbReference type="PANTHER" id="PTHR19308">
    <property type="entry name" value="PHOSPHATIDYLCHOLINE TRANSFER PROTEIN"/>
    <property type="match status" value="1"/>
</dbReference>
<accession>A0A0D8Y6B8</accession>
<dbReference type="Gene3D" id="3.30.530.20">
    <property type="match status" value="1"/>
</dbReference>
<reference evidence="14" key="2">
    <citation type="journal article" date="2016" name="Sci. Rep.">
        <title>Dictyocaulus viviparus genome, variome and transcriptome elucidate lungworm biology and support future intervention.</title>
        <authorList>
            <person name="McNulty S.N."/>
            <person name="Strube C."/>
            <person name="Rosa B.A."/>
            <person name="Martin J.C."/>
            <person name="Tyagi R."/>
            <person name="Choi Y.J."/>
            <person name="Wang Q."/>
            <person name="Hallsworth Pepin K."/>
            <person name="Zhang X."/>
            <person name="Ozersky P."/>
            <person name="Wilson R.K."/>
            <person name="Sternberg P.W."/>
            <person name="Gasser R.B."/>
            <person name="Mitreva M."/>
        </authorList>
    </citation>
    <scope>NUCLEOTIDE SEQUENCE [LARGE SCALE GENOMIC DNA]</scope>
    <source>
        <strain evidence="14">HannoverDv2000</strain>
    </source>
</reference>
<dbReference type="GO" id="GO:0008289">
    <property type="term" value="F:lipid binding"/>
    <property type="evidence" value="ECO:0007669"/>
    <property type="project" value="UniProtKB-KW"/>
</dbReference>
<evidence type="ECO:0000259" key="12">
    <source>
        <dbReference type="PROSITE" id="PS50848"/>
    </source>
</evidence>
<dbReference type="InterPro" id="IPR023393">
    <property type="entry name" value="START-like_dom_sf"/>
</dbReference>
<keyword evidence="7" id="KW-0446">Lipid-binding</keyword>
<evidence type="ECO:0000256" key="4">
    <source>
        <dbReference type="ARBA" id="ARBA00022553"/>
    </source>
</evidence>
<organism evidence="13 14">
    <name type="scientific">Dictyocaulus viviparus</name>
    <name type="common">Bovine lungworm</name>
    <dbReference type="NCBI Taxonomy" id="29172"/>
    <lineage>
        <taxon>Eukaryota</taxon>
        <taxon>Metazoa</taxon>
        <taxon>Ecdysozoa</taxon>
        <taxon>Nematoda</taxon>
        <taxon>Chromadorea</taxon>
        <taxon>Rhabditida</taxon>
        <taxon>Rhabditina</taxon>
        <taxon>Rhabditomorpha</taxon>
        <taxon>Strongyloidea</taxon>
        <taxon>Metastrongylidae</taxon>
        <taxon>Dictyocaulus</taxon>
    </lineage>
</organism>
<dbReference type="PROSITE" id="PS50848">
    <property type="entry name" value="START"/>
    <property type="match status" value="1"/>
</dbReference>
<keyword evidence="4" id="KW-0597">Phosphoprotein</keyword>
<evidence type="ECO:0000313" key="13">
    <source>
        <dbReference type="EMBL" id="KJH50136.1"/>
    </source>
</evidence>
<evidence type="ECO:0000313" key="14">
    <source>
        <dbReference type="Proteomes" id="UP000053766"/>
    </source>
</evidence>
<evidence type="ECO:0000256" key="3">
    <source>
        <dbReference type="ARBA" id="ARBA00022490"/>
    </source>
</evidence>
<dbReference type="Pfam" id="PF01852">
    <property type="entry name" value="START"/>
    <property type="match status" value="1"/>
</dbReference>
<dbReference type="EMBL" id="KN716214">
    <property type="protein sequence ID" value="KJH50136.1"/>
    <property type="molecule type" value="Genomic_DNA"/>
</dbReference>
<evidence type="ECO:0000256" key="8">
    <source>
        <dbReference type="ARBA" id="ARBA00063535"/>
    </source>
</evidence>
<keyword evidence="14" id="KW-1185">Reference proteome</keyword>
<dbReference type="GO" id="GO:0006869">
    <property type="term" value="P:lipid transport"/>
    <property type="evidence" value="ECO:0007669"/>
    <property type="project" value="UniProtKB-KW"/>
</dbReference>